<name>A0ABQ3L0Q0_9ALTE</name>
<reference evidence="3" key="1">
    <citation type="journal article" date="2019" name="Int. J. Syst. Evol. Microbiol.">
        <title>The Global Catalogue of Microorganisms (GCM) 10K type strain sequencing project: providing services to taxonomists for standard genome sequencing and annotation.</title>
        <authorList>
            <consortium name="The Broad Institute Genomics Platform"/>
            <consortium name="The Broad Institute Genome Sequencing Center for Infectious Disease"/>
            <person name="Wu L."/>
            <person name="Ma J."/>
        </authorList>
    </citation>
    <scope>NUCLEOTIDE SEQUENCE [LARGE SCALE GENOMIC DNA]</scope>
    <source>
        <strain evidence="3">CGMCC 1.7003</strain>
    </source>
</reference>
<evidence type="ECO:0000313" key="3">
    <source>
        <dbReference type="Proteomes" id="UP000659697"/>
    </source>
</evidence>
<dbReference type="EMBL" id="BNAO01000005">
    <property type="protein sequence ID" value="GHG71750.1"/>
    <property type="molecule type" value="Genomic_DNA"/>
</dbReference>
<keyword evidence="3" id="KW-1185">Reference proteome</keyword>
<sequence length="64" mass="7011">MDKNQTKGHSNDDKRKGKEVAEHVSQDSAKQEKGSNKKGYPEQQKGKDGTVIGDINGDARKGKK</sequence>
<accession>A0ABQ3L0Q0</accession>
<dbReference type="Proteomes" id="UP000659697">
    <property type="component" value="Unassembled WGS sequence"/>
</dbReference>
<comment type="caution">
    <text evidence="2">The sequence shown here is derived from an EMBL/GenBank/DDBJ whole genome shotgun (WGS) entry which is preliminary data.</text>
</comment>
<organism evidence="2 3">
    <name type="scientific">Alishewanella longhuensis</name>
    <dbReference type="NCBI Taxonomy" id="1091037"/>
    <lineage>
        <taxon>Bacteria</taxon>
        <taxon>Pseudomonadati</taxon>
        <taxon>Pseudomonadota</taxon>
        <taxon>Gammaproteobacteria</taxon>
        <taxon>Alteromonadales</taxon>
        <taxon>Alteromonadaceae</taxon>
        <taxon>Alishewanella</taxon>
    </lineage>
</organism>
<proteinExistence type="predicted"/>
<gene>
    <name evidence="2" type="ORF">GCM10010919_23480</name>
</gene>
<dbReference type="RefSeq" id="WP_189433195.1">
    <property type="nucleotide sequence ID" value="NZ_BNAO01000005.1"/>
</dbReference>
<feature type="compositionally biased region" description="Basic and acidic residues" evidence="1">
    <location>
        <begin position="1"/>
        <end position="35"/>
    </location>
</feature>
<evidence type="ECO:0000256" key="1">
    <source>
        <dbReference type="SAM" id="MobiDB-lite"/>
    </source>
</evidence>
<feature type="region of interest" description="Disordered" evidence="1">
    <location>
        <begin position="1"/>
        <end position="64"/>
    </location>
</feature>
<protein>
    <submittedName>
        <fullName evidence="2">Uncharacterized protein</fullName>
    </submittedName>
</protein>
<evidence type="ECO:0000313" key="2">
    <source>
        <dbReference type="EMBL" id="GHG71750.1"/>
    </source>
</evidence>